<evidence type="ECO:0000313" key="9">
    <source>
        <dbReference type="Proteomes" id="UP000193553"/>
    </source>
</evidence>
<dbReference type="GO" id="GO:0008831">
    <property type="term" value="F:dTDP-4-dehydrorhamnose reductase activity"/>
    <property type="evidence" value="ECO:0007669"/>
    <property type="project" value="UniProtKB-EC"/>
</dbReference>
<dbReference type="GO" id="GO:0019305">
    <property type="term" value="P:dTDP-rhamnose biosynthetic process"/>
    <property type="evidence" value="ECO:0007669"/>
    <property type="project" value="UniProtKB-UniPathway"/>
</dbReference>
<dbReference type="SUPFAM" id="SSF51735">
    <property type="entry name" value="NAD(P)-binding Rossmann-fold domains"/>
    <property type="match status" value="1"/>
</dbReference>
<comment type="pathway">
    <text evidence="1 6">Carbohydrate biosynthesis; dTDP-L-rhamnose biosynthesis.</text>
</comment>
<name>A0A1X3GMS6_9BRAD</name>
<feature type="domain" description="RmlD-like substrate binding" evidence="7">
    <location>
        <begin position="8"/>
        <end position="245"/>
    </location>
</feature>
<evidence type="ECO:0000256" key="5">
    <source>
        <dbReference type="ARBA" id="ARBA00048200"/>
    </source>
</evidence>
<comment type="caution">
    <text evidence="8">The sequence shown here is derived from an EMBL/GenBank/DDBJ whole genome shotgun (WGS) entry which is preliminary data.</text>
</comment>
<dbReference type="PANTHER" id="PTHR10491:SF4">
    <property type="entry name" value="METHIONINE ADENOSYLTRANSFERASE 2 SUBUNIT BETA"/>
    <property type="match status" value="1"/>
</dbReference>
<evidence type="ECO:0000256" key="6">
    <source>
        <dbReference type="RuleBase" id="RU364082"/>
    </source>
</evidence>
<evidence type="ECO:0000313" key="8">
    <source>
        <dbReference type="EMBL" id="OSJ06733.1"/>
    </source>
</evidence>
<keyword evidence="6" id="KW-0521">NADP</keyword>
<dbReference type="PANTHER" id="PTHR10491">
    <property type="entry name" value="DTDP-4-DEHYDRORHAMNOSE REDUCTASE"/>
    <property type="match status" value="1"/>
</dbReference>
<dbReference type="InterPro" id="IPR005913">
    <property type="entry name" value="dTDP_dehydrorham_reduct"/>
</dbReference>
<proteinExistence type="inferred from homology"/>
<evidence type="ECO:0000256" key="2">
    <source>
        <dbReference type="ARBA" id="ARBA00010944"/>
    </source>
</evidence>
<comment type="cofactor">
    <cofactor evidence="6">
        <name>Mg(2+)</name>
        <dbReference type="ChEBI" id="CHEBI:18420"/>
    </cofactor>
    <text evidence="6">Binds 1 Mg(2+) ion per monomer.</text>
</comment>
<evidence type="ECO:0000256" key="3">
    <source>
        <dbReference type="ARBA" id="ARBA00012929"/>
    </source>
</evidence>
<reference evidence="8 9" key="1">
    <citation type="submission" date="2017-03" db="EMBL/GenBank/DDBJ databases">
        <title>Whole genome sequences of fourteen strains of Bradyrhizobium canariense and one strain of Bradyrhizobium japonicum isolated from Lupinus (Papilionoideae: Genisteae) species in Algeria.</title>
        <authorList>
            <person name="Crovadore J."/>
            <person name="Chekireb D."/>
            <person name="Brachmann A."/>
            <person name="Chablais R."/>
            <person name="Cochard B."/>
            <person name="Lefort F."/>
        </authorList>
    </citation>
    <scope>NUCLEOTIDE SEQUENCE [LARGE SCALE GENOMIC DNA]</scope>
    <source>
        <strain evidence="8 9">UBMA195</strain>
    </source>
</reference>
<dbReference type="Pfam" id="PF04321">
    <property type="entry name" value="RmlD_sub_bind"/>
    <property type="match status" value="1"/>
</dbReference>
<protein>
    <recommendedName>
        <fullName evidence="4 6">dTDP-4-dehydrorhamnose reductase</fullName>
        <ecNumber evidence="3 6">1.1.1.133</ecNumber>
    </recommendedName>
</protein>
<dbReference type="OrthoDB" id="9803892at2"/>
<accession>A0A1X3GMS6</accession>
<dbReference type="Gene3D" id="3.40.50.720">
    <property type="entry name" value="NAD(P)-binding Rossmann-like Domain"/>
    <property type="match status" value="1"/>
</dbReference>
<dbReference type="InterPro" id="IPR036291">
    <property type="entry name" value="NAD(P)-bd_dom_sf"/>
</dbReference>
<comment type="catalytic activity">
    <reaction evidence="5 6">
        <text>dTDP-beta-L-rhamnose + NADP(+) = dTDP-4-dehydro-beta-L-rhamnose + NADPH + H(+)</text>
        <dbReference type="Rhea" id="RHEA:21796"/>
        <dbReference type="ChEBI" id="CHEBI:15378"/>
        <dbReference type="ChEBI" id="CHEBI:57510"/>
        <dbReference type="ChEBI" id="CHEBI:57783"/>
        <dbReference type="ChEBI" id="CHEBI:58349"/>
        <dbReference type="ChEBI" id="CHEBI:62830"/>
        <dbReference type="EC" id="1.1.1.133"/>
    </reaction>
</comment>
<dbReference type="InterPro" id="IPR029903">
    <property type="entry name" value="RmlD-like-bd"/>
</dbReference>
<gene>
    <name evidence="8" type="ORF">BSZ18_21820</name>
</gene>
<evidence type="ECO:0000259" key="7">
    <source>
        <dbReference type="Pfam" id="PF04321"/>
    </source>
</evidence>
<comment type="similarity">
    <text evidence="2 6">Belongs to the dTDP-4-dehydrorhamnose reductase family.</text>
</comment>
<evidence type="ECO:0000256" key="4">
    <source>
        <dbReference type="ARBA" id="ARBA00017099"/>
    </source>
</evidence>
<dbReference type="EC" id="1.1.1.133" evidence="3 6"/>
<dbReference type="RefSeq" id="WP_085359978.1">
    <property type="nucleotide sequence ID" value="NZ_NAFD01000181.1"/>
</dbReference>
<comment type="function">
    <text evidence="6">Catalyzes the reduction of dTDP-6-deoxy-L-lyxo-4-hexulose to yield dTDP-L-rhamnose.</text>
</comment>
<sequence length="290" mass="31932">MTDSERKRILVLGATGMLGHAVLRYFVERGEHLVVGSVRSQARSRQLPSALQRCVVSGIDVESFDSLSLAFADVRPDIVINCIGLIKQRAEAEDVLSALPINSLLPHRLARLCAIQGARLIHVSTDCVFSGGKGMYSEDDISDARDLYGRSKFLGEVDYPHAVTLRTSIIGRELDGAHGLVEWFLSQDARICGYTRAVFSGLTTVELARVMHDCVIPHAELRGVYHVSVDAIDKFTLLQRVAEAYGKVIEITPDDKVAIDRSLDSTRFRRATGYSPPSWSELVAGMKEFG</sequence>
<dbReference type="AlphaFoldDB" id="A0A1X3GMS6"/>
<keyword evidence="6" id="KW-0560">Oxidoreductase</keyword>
<dbReference type="CDD" id="cd05254">
    <property type="entry name" value="dTDP_HR_like_SDR_e"/>
    <property type="match status" value="1"/>
</dbReference>
<evidence type="ECO:0000256" key="1">
    <source>
        <dbReference type="ARBA" id="ARBA00004781"/>
    </source>
</evidence>
<dbReference type="EMBL" id="NAFI01000178">
    <property type="protein sequence ID" value="OSJ06733.1"/>
    <property type="molecule type" value="Genomic_DNA"/>
</dbReference>
<organism evidence="8 9">
    <name type="scientific">Bradyrhizobium canariense</name>
    <dbReference type="NCBI Taxonomy" id="255045"/>
    <lineage>
        <taxon>Bacteria</taxon>
        <taxon>Pseudomonadati</taxon>
        <taxon>Pseudomonadota</taxon>
        <taxon>Alphaproteobacteria</taxon>
        <taxon>Hyphomicrobiales</taxon>
        <taxon>Nitrobacteraceae</taxon>
        <taxon>Bradyrhizobium</taxon>
    </lineage>
</organism>
<dbReference type="GO" id="GO:0005829">
    <property type="term" value="C:cytosol"/>
    <property type="evidence" value="ECO:0007669"/>
    <property type="project" value="TreeGrafter"/>
</dbReference>
<dbReference type="UniPathway" id="UPA00124"/>
<dbReference type="Proteomes" id="UP000193553">
    <property type="component" value="Unassembled WGS sequence"/>
</dbReference>